<dbReference type="Proteomes" id="UP000823775">
    <property type="component" value="Unassembled WGS sequence"/>
</dbReference>
<evidence type="ECO:0000313" key="2">
    <source>
        <dbReference type="EMBL" id="MCD9640481.1"/>
    </source>
</evidence>
<feature type="compositionally biased region" description="Basic and acidic residues" evidence="1">
    <location>
        <begin position="185"/>
        <end position="209"/>
    </location>
</feature>
<dbReference type="EMBL" id="JACEIK010003136">
    <property type="protein sequence ID" value="MCD9640481.1"/>
    <property type="molecule type" value="Genomic_DNA"/>
</dbReference>
<feature type="compositionally biased region" description="Basic and acidic residues" evidence="1">
    <location>
        <begin position="163"/>
        <end position="173"/>
    </location>
</feature>
<reference evidence="2 3" key="1">
    <citation type="journal article" date="2021" name="BMC Genomics">
        <title>Datura genome reveals duplications of psychoactive alkaloid biosynthetic genes and high mutation rate following tissue culture.</title>
        <authorList>
            <person name="Rajewski A."/>
            <person name="Carter-House D."/>
            <person name="Stajich J."/>
            <person name="Litt A."/>
        </authorList>
    </citation>
    <scope>NUCLEOTIDE SEQUENCE [LARGE SCALE GENOMIC DNA]</scope>
    <source>
        <strain evidence="2">AR-01</strain>
    </source>
</reference>
<feature type="region of interest" description="Disordered" evidence="1">
    <location>
        <begin position="53"/>
        <end position="86"/>
    </location>
</feature>
<feature type="compositionally biased region" description="Basic and acidic residues" evidence="1">
    <location>
        <begin position="68"/>
        <end position="86"/>
    </location>
</feature>
<evidence type="ECO:0000256" key="1">
    <source>
        <dbReference type="SAM" id="MobiDB-lite"/>
    </source>
</evidence>
<feature type="compositionally biased region" description="Polar residues" evidence="1">
    <location>
        <begin position="227"/>
        <end position="261"/>
    </location>
</feature>
<feature type="region of interest" description="Disordered" evidence="1">
    <location>
        <begin position="160"/>
        <end position="271"/>
    </location>
</feature>
<comment type="caution">
    <text evidence="2">The sequence shown here is derived from an EMBL/GenBank/DDBJ whole genome shotgun (WGS) entry which is preliminary data.</text>
</comment>
<gene>
    <name evidence="2" type="ORF">HAX54_025819</name>
</gene>
<evidence type="ECO:0000313" key="3">
    <source>
        <dbReference type="Proteomes" id="UP000823775"/>
    </source>
</evidence>
<sequence>MKTPTSKRRNRKLGLRNHCWLTKLDSLLDNRLLLLPSLMKEMILFTPRDVGFDSEDESGNEATSSSVRDSDPMKGDVLKDKTSGFRDSPHKQFKGLISISRKASPPQREDISSGELLKKRSALMADQSQRAKLKILTHICRKILVGGSVASTILYRRRQAGKRLRDDAGDEAKSHKKKHKKRKQEKVELWRDQRRSRVEEERRLDEMRAHGAGASSRLAPKADEHTNGVTVSSESQTLLTPPISTEFVPSNTMSTPVTIGSSVEVPRITSP</sequence>
<accession>A0ABS8V074</accession>
<keyword evidence="3" id="KW-1185">Reference proteome</keyword>
<organism evidence="2 3">
    <name type="scientific">Datura stramonium</name>
    <name type="common">Jimsonweed</name>
    <name type="synonym">Common thornapple</name>
    <dbReference type="NCBI Taxonomy" id="4076"/>
    <lineage>
        <taxon>Eukaryota</taxon>
        <taxon>Viridiplantae</taxon>
        <taxon>Streptophyta</taxon>
        <taxon>Embryophyta</taxon>
        <taxon>Tracheophyta</taxon>
        <taxon>Spermatophyta</taxon>
        <taxon>Magnoliopsida</taxon>
        <taxon>eudicotyledons</taxon>
        <taxon>Gunneridae</taxon>
        <taxon>Pentapetalae</taxon>
        <taxon>asterids</taxon>
        <taxon>lamiids</taxon>
        <taxon>Solanales</taxon>
        <taxon>Solanaceae</taxon>
        <taxon>Solanoideae</taxon>
        <taxon>Datureae</taxon>
        <taxon>Datura</taxon>
    </lineage>
</organism>
<proteinExistence type="predicted"/>
<feature type="compositionally biased region" description="Basic residues" evidence="1">
    <location>
        <begin position="174"/>
        <end position="184"/>
    </location>
</feature>
<protein>
    <submittedName>
        <fullName evidence="2">Uncharacterized protein</fullName>
    </submittedName>
</protein>
<name>A0ABS8V074_DATST</name>